<dbReference type="InterPro" id="IPR038729">
    <property type="entry name" value="Rad50/SbcC_AAA"/>
</dbReference>
<evidence type="ECO:0000313" key="7">
    <source>
        <dbReference type="EMBL" id="EDO15954.1"/>
    </source>
</evidence>
<keyword evidence="3 4" id="KW-0175">Coiled coil</keyword>
<protein>
    <recommendedName>
        <fullName evidence="2">Structural maintenance of chromosomes protein 5</fullName>
    </recommendedName>
</protein>
<dbReference type="Proteomes" id="UP000000267">
    <property type="component" value="Unassembled WGS sequence"/>
</dbReference>
<dbReference type="PANTHER" id="PTHR45916">
    <property type="entry name" value="STRUCTURAL MAINTENANCE OF CHROMOSOMES PROTEIN 5"/>
    <property type="match status" value="1"/>
</dbReference>
<dbReference type="AlphaFoldDB" id="A7TP44"/>
<dbReference type="eggNOG" id="KOG0979">
    <property type="taxonomic scope" value="Eukaryota"/>
</dbReference>
<dbReference type="GO" id="GO:0005634">
    <property type="term" value="C:nucleus"/>
    <property type="evidence" value="ECO:0007669"/>
    <property type="project" value="EnsemblFungi"/>
</dbReference>
<accession>A7TP44</accession>
<name>A7TP44_VANPO</name>
<dbReference type="SUPFAM" id="SSF52540">
    <property type="entry name" value="P-loop containing nucleoside triphosphate hydrolases"/>
    <property type="match status" value="2"/>
</dbReference>
<dbReference type="OMA" id="RFWTSQP"/>
<evidence type="ECO:0000313" key="8">
    <source>
        <dbReference type="Proteomes" id="UP000000267"/>
    </source>
</evidence>
<feature type="coiled-coil region" evidence="4">
    <location>
        <begin position="664"/>
        <end position="743"/>
    </location>
</feature>
<organism evidence="8">
    <name type="scientific">Vanderwaltozyma polyspora (strain ATCC 22028 / DSM 70294 / BCRC 21397 / CBS 2163 / NBRC 10782 / NRRL Y-8283 / UCD 57-17)</name>
    <name type="common">Kluyveromyces polysporus</name>
    <dbReference type="NCBI Taxonomy" id="436907"/>
    <lineage>
        <taxon>Eukaryota</taxon>
        <taxon>Fungi</taxon>
        <taxon>Dikarya</taxon>
        <taxon>Ascomycota</taxon>
        <taxon>Saccharomycotina</taxon>
        <taxon>Saccharomycetes</taxon>
        <taxon>Saccharomycetales</taxon>
        <taxon>Saccharomycetaceae</taxon>
        <taxon>Vanderwaltozyma</taxon>
    </lineage>
</organism>
<gene>
    <name evidence="7" type="ORF">Kpol_1044p13</name>
</gene>
<dbReference type="Pfam" id="PF13476">
    <property type="entry name" value="AAA_23"/>
    <property type="match status" value="1"/>
</dbReference>
<dbReference type="CDD" id="cd22879">
    <property type="entry name" value="Smc5_CC_C"/>
    <property type="match status" value="1"/>
</dbReference>
<feature type="domain" description="Rad50/SbcC-type AAA" evidence="6">
    <location>
        <begin position="53"/>
        <end position="251"/>
    </location>
</feature>
<dbReference type="GO" id="GO:0030915">
    <property type="term" value="C:Smc5-Smc6 complex"/>
    <property type="evidence" value="ECO:0007669"/>
    <property type="project" value="EnsemblFungi"/>
</dbReference>
<dbReference type="GO" id="GO:0003697">
    <property type="term" value="F:single-stranded DNA binding"/>
    <property type="evidence" value="ECO:0007669"/>
    <property type="project" value="EnsemblFungi"/>
</dbReference>
<proteinExistence type="inferred from homology"/>
<dbReference type="KEGG" id="vpo:Kpol_1044p13"/>
<comment type="similarity">
    <text evidence="1">Belongs to the SMC family. SMC5 subfamily.</text>
</comment>
<sequence>MQQEQEPKQQIFDFSRFTQNEEDVDDHSTQPSKKKIKLSPIQYDDYQAGSIIKIKMKNFMTYGLVEYQLCPSFNMIIGPNGSGKSTVVCALGLGLASKLDITGRGDIVTQYIQNGKTSGKIEITLKYSDRIKNVKGVNPNRETVTIKREISIDAKKSNYKINNTVVNEKDVRDIVSKLNIQLDNLCQYLPQERLKDFARLKGEKLLLETIRAVDPALLSDFNEMKELQEEQIRDDVTLAKNKSRIEELKKEGERLKHLVDEYNTYVKIKSDLKLCKDARPYFYINEHKESLRSLKQQFLESKDRLRSFRKDNKPIIAAETSLKQKVISAKERKRQETSNLLAAKAAVKDLVQEINTAKESMISSKGKIKYYKERNIKLKVQIDETTKDLEDKKQAIALMNVPKKEKFNEMESEKNKLITEEFDLKSKLKTNANKIGRCSHNIKTLESRIHGKSKLLTSSDRIRILDSSADLNDVRGAVLTIRSNSSMKAKVLEPPIMTVFVNDHSLAPALAKCVDYNTSKALTITDSEAFDNFGNQLIRTYKVNTRELAAFNKTPPVPRDRLIEWGFDGYLVDFVKGDEKVIDMLCQFCNIHTIPVSKESLNPRVLEKLTSANRHGDIYFKRVINKDRLIVIKKSRYNNKIFTIDNGLDDTIYYKASVLTPENKKKIEDEIAGLGRDIQKEKDEIKNIENENTKLNDEIVVIKRKLALIQEELKKLNSQREKYFRVENEINSMENKLKDLEKQTQVDVSDKIREIESKLLQSVKEESNLIFRMNEKMKKVYRCQKDVLHSDVEYLEALNIEKSIGDIINLFSNKEKELEDVVASLKNELRTKNNTEDYERWKEETRSYTEERKKIIEKYIEKCKDKDNLTVDFIDREISRLESTLKNTNEEKTSALLLENNNKELKVIEDGMPDLEGKLKSTKSQIAVLRDNTEPKIDNLIKGISNKYSQLFTSVGSAGEIKLEKPNNFSNWQVKILVKFRDNESVRELTSQSQSGGEKAVSTALYIISLQNFTKAPFRVVDEINQGMDSRNEKIIHRIMVENACEDNTSQYILVTPKLLTDLYYHEKMRIHCVMAGSWVPNTQEHPEALNLGETCNYMLNTE</sequence>
<dbReference type="GO" id="GO:0071139">
    <property type="term" value="P:resolution of DNA recombination intermediates"/>
    <property type="evidence" value="ECO:0007669"/>
    <property type="project" value="EnsemblFungi"/>
</dbReference>
<reference evidence="7 8" key="1">
    <citation type="journal article" date="2007" name="Proc. Natl. Acad. Sci. U.S.A.">
        <title>Independent sorting-out of thousands of duplicated gene pairs in two yeast species descended from a whole-genome duplication.</title>
        <authorList>
            <person name="Scannell D.R."/>
            <person name="Frank A.C."/>
            <person name="Conant G.C."/>
            <person name="Byrne K.P."/>
            <person name="Woolfit M."/>
            <person name="Wolfe K.H."/>
        </authorList>
    </citation>
    <scope>NUCLEOTIDE SEQUENCE [LARGE SCALE GENOMIC DNA]</scope>
    <source>
        <strain evidence="8">ATCC 22028 / DSM 70294 / BCRC 21397 / CBS 2163 / NBRC 10782 / NRRL Y-8283 / UCD 57-17</strain>
    </source>
</reference>
<dbReference type="STRING" id="436907.A7TP44"/>
<dbReference type="RefSeq" id="XP_001643812.1">
    <property type="nucleotide sequence ID" value="XM_001643762.1"/>
</dbReference>
<dbReference type="OrthoDB" id="10254973at2759"/>
<dbReference type="Gene3D" id="1.20.5.110">
    <property type="match status" value="1"/>
</dbReference>
<evidence type="ECO:0000256" key="4">
    <source>
        <dbReference type="SAM" id="Coils"/>
    </source>
</evidence>
<dbReference type="GO" id="GO:0003684">
    <property type="term" value="F:damaged DNA binding"/>
    <property type="evidence" value="ECO:0007669"/>
    <property type="project" value="EnsemblFungi"/>
</dbReference>
<dbReference type="EMBL" id="DS480438">
    <property type="protein sequence ID" value="EDO15954.1"/>
    <property type="molecule type" value="Genomic_DNA"/>
</dbReference>
<evidence type="ECO:0000259" key="6">
    <source>
        <dbReference type="Pfam" id="PF13476"/>
    </source>
</evidence>
<dbReference type="GO" id="GO:0000724">
    <property type="term" value="P:double-strand break repair via homologous recombination"/>
    <property type="evidence" value="ECO:0007669"/>
    <property type="project" value="TreeGrafter"/>
</dbReference>
<evidence type="ECO:0000256" key="2">
    <source>
        <dbReference type="ARBA" id="ARBA00018687"/>
    </source>
</evidence>
<dbReference type="PANTHER" id="PTHR45916:SF1">
    <property type="entry name" value="STRUCTURAL MAINTENANCE OF CHROMOSOMES PROTEIN 5"/>
    <property type="match status" value="1"/>
</dbReference>
<evidence type="ECO:0000256" key="3">
    <source>
        <dbReference type="ARBA" id="ARBA00023054"/>
    </source>
</evidence>
<dbReference type="GO" id="GO:0016887">
    <property type="term" value="F:ATP hydrolysis activity"/>
    <property type="evidence" value="ECO:0007669"/>
    <property type="project" value="EnsemblFungi"/>
</dbReference>
<evidence type="ECO:0000256" key="1">
    <source>
        <dbReference type="ARBA" id="ARBA00010171"/>
    </source>
</evidence>
<feature type="coiled-coil region" evidence="4">
    <location>
        <begin position="340"/>
        <end position="395"/>
    </location>
</feature>
<dbReference type="Gene3D" id="3.40.50.300">
    <property type="entry name" value="P-loop containing nucleotide triphosphate hydrolases"/>
    <property type="match status" value="2"/>
</dbReference>
<dbReference type="FunCoup" id="A7TP44">
    <property type="interactions" value="1049"/>
</dbReference>
<evidence type="ECO:0000256" key="5">
    <source>
        <dbReference type="SAM" id="MobiDB-lite"/>
    </source>
</evidence>
<dbReference type="GO" id="GO:0051304">
    <property type="term" value="P:chromosome separation"/>
    <property type="evidence" value="ECO:0007669"/>
    <property type="project" value="EnsemblFungi"/>
</dbReference>
<dbReference type="HOGENOM" id="CLU_004969_2_0_1"/>
<dbReference type="InterPro" id="IPR027417">
    <property type="entry name" value="P-loop_NTPase"/>
</dbReference>
<feature type="region of interest" description="Disordered" evidence="5">
    <location>
        <begin position="1"/>
        <end position="35"/>
    </location>
</feature>
<feature type="coiled-coil region" evidence="4">
    <location>
        <begin position="808"/>
        <end position="891"/>
    </location>
</feature>
<dbReference type="InParanoid" id="A7TP44"/>
<keyword evidence="8" id="KW-1185">Reference proteome</keyword>
<dbReference type="GO" id="GO:0019789">
    <property type="term" value="F:SUMO transferase activity"/>
    <property type="evidence" value="ECO:0007669"/>
    <property type="project" value="EnsemblFungi"/>
</dbReference>
<dbReference type="GeneID" id="5544081"/>